<reference evidence="2 3" key="1">
    <citation type="journal article" date="2012" name="PLoS ONE">
        <title>Genome sequence and transcriptome analysis of the radioresistant bacterium Deinococcus gobiensis: insights into the extreme environmental adaptations.</title>
        <authorList>
            <person name="Yuan M."/>
            <person name="Chen M."/>
            <person name="Zhang W."/>
            <person name="Lu W."/>
            <person name="Wang J."/>
            <person name="Yang M."/>
            <person name="Zhao P."/>
            <person name="Tang R."/>
            <person name="Li X."/>
            <person name="Hao Y."/>
            <person name="Zhou Z."/>
            <person name="Zhan Y."/>
            <person name="Yu H."/>
            <person name="Teng C."/>
            <person name="Yan Y."/>
            <person name="Ping S."/>
            <person name="Wang Y."/>
            <person name="Lin M."/>
        </authorList>
    </citation>
    <scope>NUCLEOTIDE SEQUENCE [LARGE SCALE GENOMIC DNA]</scope>
    <source>
        <strain evidence="2 3">I-0</strain>
    </source>
</reference>
<name>H8GST2_DEIGI</name>
<organism evidence="2 3">
    <name type="scientific">Deinococcus gobiensis (strain DSM 21396 / JCM 16679 / CGMCC 1.7299 / I-0)</name>
    <dbReference type="NCBI Taxonomy" id="745776"/>
    <lineage>
        <taxon>Bacteria</taxon>
        <taxon>Thermotogati</taxon>
        <taxon>Deinococcota</taxon>
        <taxon>Deinococci</taxon>
        <taxon>Deinococcales</taxon>
        <taxon>Deinococcaceae</taxon>
        <taxon>Deinococcus</taxon>
    </lineage>
</organism>
<proteinExistence type="predicted"/>
<dbReference type="STRING" id="745776.DGo_CA0111"/>
<accession>H8GST2</accession>
<keyword evidence="1" id="KW-0812">Transmembrane</keyword>
<dbReference type="KEGG" id="dgo:DGo_CA0111"/>
<dbReference type="PATRIC" id="fig|745776.4.peg.117"/>
<dbReference type="eggNOG" id="ENOG5030PU8">
    <property type="taxonomic scope" value="Bacteria"/>
</dbReference>
<protein>
    <submittedName>
        <fullName evidence="2">Uncharacterized protein</fullName>
    </submittedName>
</protein>
<dbReference type="AlphaFoldDB" id="H8GST2"/>
<dbReference type="HOGENOM" id="CLU_1640978_0_0_0"/>
<dbReference type="EMBL" id="CP002191">
    <property type="protein sequence ID" value="AFD24038.1"/>
    <property type="molecule type" value="Genomic_DNA"/>
</dbReference>
<evidence type="ECO:0000313" key="2">
    <source>
        <dbReference type="EMBL" id="AFD24038.1"/>
    </source>
</evidence>
<keyword evidence="3" id="KW-1185">Reference proteome</keyword>
<evidence type="ECO:0000256" key="1">
    <source>
        <dbReference type="SAM" id="Phobius"/>
    </source>
</evidence>
<gene>
    <name evidence="2" type="ordered locus">DGo_CA0111</name>
</gene>
<sequence length="144" mass="15008">MTALGARRGLAGLAWGVLGVLGILVANMLGLGLLPAAIVALVLSVGCALAISRLIRNPLEEAWHLLAGAVGGLMLGAVLAGSLALGFPRELRVTPQGLRTDYPSTTLSPTLYDAVRESAIQNALRGVWTRPSLAQNLLIPDRPR</sequence>
<keyword evidence="1" id="KW-1133">Transmembrane helix</keyword>
<dbReference type="Proteomes" id="UP000007575">
    <property type="component" value="Chromosome"/>
</dbReference>
<feature type="transmembrane region" description="Helical" evidence="1">
    <location>
        <begin position="62"/>
        <end position="87"/>
    </location>
</feature>
<feature type="transmembrane region" description="Helical" evidence="1">
    <location>
        <begin position="36"/>
        <end position="55"/>
    </location>
</feature>
<evidence type="ECO:0000313" key="3">
    <source>
        <dbReference type="Proteomes" id="UP000007575"/>
    </source>
</evidence>
<feature type="transmembrane region" description="Helical" evidence="1">
    <location>
        <begin position="12"/>
        <end position="30"/>
    </location>
</feature>
<keyword evidence="1" id="KW-0472">Membrane</keyword>